<dbReference type="GO" id="GO:0030163">
    <property type="term" value="P:protein catabolic process"/>
    <property type="evidence" value="ECO:0007669"/>
    <property type="project" value="InterPro"/>
</dbReference>
<keyword evidence="5" id="KW-0067">ATP-binding</keyword>
<feature type="active site" evidence="8">
    <location>
        <position position="708"/>
    </location>
</feature>
<dbReference type="FunFam" id="3.40.50.300:FF:000021">
    <property type="entry name" value="Lon protease homolog"/>
    <property type="match status" value="1"/>
</dbReference>
<feature type="coiled-coil region" evidence="9">
    <location>
        <begin position="235"/>
        <end position="262"/>
    </location>
</feature>
<accession>A0A662ZIJ9</accession>
<dbReference type="GO" id="GO:0016887">
    <property type="term" value="F:ATP hydrolysis activity"/>
    <property type="evidence" value="ECO:0007669"/>
    <property type="project" value="InterPro"/>
</dbReference>
<dbReference type="RefSeq" id="WP_093142826.1">
    <property type="nucleotide sequence ID" value="NZ_FOXF01000035.1"/>
</dbReference>
<dbReference type="Gene3D" id="1.20.58.1480">
    <property type="match status" value="1"/>
</dbReference>
<comment type="catalytic activity">
    <reaction evidence="6 8">
        <text>Hydrolysis of proteins in presence of ATP.</text>
        <dbReference type="EC" id="3.4.21.53"/>
    </reaction>
</comment>
<dbReference type="GO" id="GO:0004176">
    <property type="term" value="F:ATP-dependent peptidase activity"/>
    <property type="evidence" value="ECO:0007669"/>
    <property type="project" value="UniProtKB-UniRule"/>
</dbReference>
<keyword evidence="9" id="KW-0175">Coiled coil</keyword>
<dbReference type="PANTHER" id="PTHR10046">
    <property type="entry name" value="ATP DEPENDENT LON PROTEASE FAMILY MEMBER"/>
    <property type="match status" value="1"/>
</dbReference>
<proteinExistence type="inferred from homology"/>
<dbReference type="InterPro" id="IPR014721">
    <property type="entry name" value="Ribsml_uS5_D2-typ_fold_subgr"/>
</dbReference>
<dbReference type="InterPro" id="IPR004815">
    <property type="entry name" value="Lon_bac/euk-typ"/>
</dbReference>
<feature type="compositionally biased region" description="Acidic residues" evidence="10">
    <location>
        <begin position="821"/>
        <end position="831"/>
    </location>
</feature>
<dbReference type="Gene3D" id="3.30.230.10">
    <property type="match status" value="1"/>
</dbReference>
<dbReference type="Gene3D" id="1.10.8.60">
    <property type="match status" value="1"/>
</dbReference>
<organism evidence="12 13">
    <name type="scientific">Ruminobacter amylophilus</name>
    <dbReference type="NCBI Taxonomy" id="867"/>
    <lineage>
        <taxon>Bacteria</taxon>
        <taxon>Pseudomonadati</taxon>
        <taxon>Pseudomonadota</taxon>
        <taxon>Gammaproteobacteria</taxon>
        <taxon>Aeromonadales</taxon>
        <taxon>Succinivibrionaceae</taxon>
        <taxon>Ruminobacter</taxon>
    </lineage>
</organism>
<evidence type="ECO:0000256" key="2">
    <source>
        <dbReference type="ARBA" id="ARBA00022741"/>
    </source>
</evidence>
<feature type="domain" description="Lon proteolytic" evidence="11">
    <location>
        <begin position="621"/>
        <end position="802"/>
    </location>
</feature>
<dbReference type="PROSITE" id="PS01046">
    <property type="entry name" value="LON_SER"/>
    <property type="match status" value="1"/>
</dbReference>
<dbReference type="EMBL" id="FOXF01000035">
    <property type="protein sequence ID" value="SFP54872.1"/>
    <property type="molecule type" value="Genomic_DNA"/>
</dbReference>
<dbReference type="InterPro" id="IPR027417">
    <property type="entry name" value="P-loop_NTPase"/>
</dbReference>
<dbReference type="GO" id="GO:0005524">
    <property type="term" value="F:ATP binding"/>
    <property type="evidence" value="ECO:0007669"/>
    <property type="project" value="UniProtKB-KW"/>
</dbReference>
<dbReference type="CDD" id="cd19500">
    <property type="entry name" value="RecA-like_Lon"/>
    <property type="match status" value="1"/>
</dbReference>
<dbReference type="InterPro" id="IPR020568">
    <property type="entry name" value="Ribosomal_Su5_D2-typ_SF"/>
</dbReference>
<evidence type="ECO:0000313" key="13">
    <source>
        <dbReference type="Proteomes" id="UP000243745"/>
    </source>
</evidence>
<feature type="compositionally biased region" description="Polar residues" evidence="10">
    <location>
        <begin position="908"/>
        <end position="917"/>
    </location>
</feature>
<dbReference type="Proteomes" id="UP000243745">
    <property type="component" value="Unassembled WGS sequence"/>
</dbReference>
<feature type="compositionally biased region" description="Basic residues" evidence="10">
    <location>
        <begin position="893"/>
        <end position="905"/>
    </location>
</feature>
<dbReference type="InterPro" id="IPR027065">
    <property type="entry name" value="Lon_Prtase"/>
</dbReference>
<evidence type="ECO:0000256" key="3">
    <source>
        <dbReference type="ARBA" id="ARBA00022801"/>
    </source>
</evidence>
<dbReference type="OrthoDB" id="9803599at2"/>
<evidence type="ECO:0000256" key="1">
    <source>
        <dbReference type="ARBA" id="ARBA00022670"/>
    </source>
</evidence>
<dbReference type="SMART" id="SM00382">
    <property type="entry name" value="AAA"/>
    <property type="match status" value="1"/>
</dbReference>
<keyword evidence="4 8" id="KW-0720">Serine protease</keyword>
<evidence type="ECO:0000256" key="6">
    <source>
        <dbReference type="ARBA" id="ARBA00050665"/>
    </source>
</evidence>
<sequence>MVQRRRKVNFLPVIGINYPVIPMSTLPITPTARTQKILEESYESQSELIIIYHDDETLKDCSVAEMQECYGWLAHADSRETFSDGSVSYVLNVGSRVTVKDINRITDFVNDGNFEIKATHEPLYLVPFDEEFASESMVRKELLDQFKKFNQSHNAAGPDSVRLLETCPSFNLFCDSIAITILFDEKQKAEYIALKSENELADFLMTVMTMDAKNQKMMDKIRDRAKESIEINQKIYFLSEHLKSAQQELKNLKNSKASIDGVEVPLNEDGLPDDGDEVAQLRAKIKEAGMPDDVTEKCNSELRKLAMQPGFSQDAAISRNYIETILALPWNKSSELKKDLKGAEEILDHDHYGLDKVKERILEYLAVQNRADRLHAPIICLVGPPGVGKTSLGMSIAKATGRTYVRVALGGMRDEAEIRGHRRTYVGALPGKIIQKLMKCGVKNPLFLLDEIDKISTDSYRGDPASALLEVLDPEQNKNFTDNYLEVDFDLSDVMFVATSNSLNIPPALRDRMEIIDLSSYTEEEKLHIARNHLIPKQMRDNNVKEEEITFTDDAVLTLIRNYTSEAGVRNLEREIGRLCRKTVKEIMLSGGKITHVEINGESVKKMLGPWVFDHTDITLDNKVGIVNGLAYTSVGGEILTIEASCIPGFGKQVYTGKLGEVMRESISAAFTVVRSFIANLGYTPKYFRQNDFHIHCPEGAIPKDGPSAGIAMCTAIISAITGTPVCGDVAMTGEITLRGEVLPIGGVKEKLIGAVRGGVKKVLIPFGNVKDLEDVPESTRKALTIVPVKHISEVFREALAGEIRKYVPKDKNADSGADLPNDEDEGDNAFDDAHEKSAKKSSASSAGKKAPAKKTTRKSPSASKTGKTSGTSVKKEEENTEAGESGSEKPAARKKTSTVRKTVKKNQAAQSEQNSLDAGRGDKLSKAGDEFIRGGDDMVRSGDEFTDGLDDENLEIS</sequence>
<dbReference type="GO" id="GO:0006508">
    <property type="term" value="P:proteolysis"/>
    <property type="evidence" value="ECO:0007669"/>
    <property type="project" value="UniProtKB-KW"/>
</dbReference>
<dbReference type="Gene3D" id="1.20.5.5270">
    <property type="match status" value="1"/>
</dbReference>
<dbReference type="PROSITE" id="PS51786">
    <property type="entry name" value="LON_PROTEOLYTIC"/>
    <property type="match status" value="1"/>
</dbReference>
<dbReference type="Gene3D" id="3.40.50.300">
    <property type="entry name" value="P-loop containing nucleotide triphosphate hydrolases"/>
    <property type="match status" value="1"/>
</dbReference>
<evidence type="ECO:0000256" key="9">
    <source>
        <dbReference type="SAM" id="Coils"/>
    </source>
</evidence>
<comment type="similarity">
    <text evidence="8">Belongs to the peptidase S16 family.</text>
</comment>
<reference evidence="12 13" key="1">
    <citation type="submission" date="2016-10" db="EMBL/GenBank/DDBJ databases">
        <authorList>
            <person name="Varghese N."/>
            <person name="Submissions S."/>
        </authorList>
    </citation>
    <scope>NUCLEOTIDE SEQUENCE [LARGE SCALE GENOMIC DNA]</scope>
    <source>
        <strain evidence="12 13">DSM 1361</strain>
    </source>
</reference>
<keyword evidence="13" id="KW-1185">Reference proteome</keyword>
<dbReference type="NCBIfam" id="TIGR00763">
    <property type="entry name" value="lon"/>
    <property type="match status" value="1"/>
</dbReference>
<feature type="compositionally biased region" description="Low complexity" evidence="10">
    <location>
        <begin position="841"/>
        <end position="850"/>
    </location>
</feature>
<keyword evidence="3 8" id="KW-0378">Hydrolase</keyword>
<dbReference type="SUPFAM" id="SSF52540">
    <property type="entry name" value="P-loop containing nucleoside triphosphate hydrolases"/>
    <property type="match status" value="1"/>
</dbReference>
<feature type="compositionally biased region" description="Basic and acidic residues" evidence="10">
    <location>
        <begin position="920"/>
        <end position="944"/>
    </location>
</feature>
<evidence type="ECO:0000256" key="10">
    <source>
        <dbReference type="SAM" id="MobiDB-lite"/>
    </source>
</evidence>
<gene>
    <name evidence="12" type="ORF">SAMN02910344_01694</name>
</gene>
<evidence type="ECO:0000259" key="11">
    <source>
        <dbReference type="PROSITE" id="PS51786"/>
    </source>
</evidence>
<dbReference type="InterPro" id="IPR003593">
    <property type="entry name" value="AAA+_ATPase"/>
</dbReference>
<dbReference type="PRINTS" id="PR00830">
    <property type="entry name" value="ENDOLAPTASE"/>
</dbReference>
<dbReference type="InterPro" id="IPR008269">
    <property type="entry name" value="Lon_proteolytic"/>
</dbReference>
<dbReference type="InterPro" id="IPR054594">
    <property type="entry name" value="Lon_lid"/>
</dbReference>
<keyword evidence="1 8" id="KW-0645">Protease</keyword>
<dbReference type="SUPFAM" id="SSF54211">
    <property type="entry name" value="Ribosomal protein S5 domain 2-like"/>
    <property type="match status" value="1"/>
</dbReference>
<feature type="active site" evidence="8">
    <location>
        <position position="751"/>
    </location>
</feature>
<evidence type="ECO:0000313" key="12">
    <source>
        <dbReference type="EMBL" id="SFP54872.1"/>
    </source>
</evidence>
<keyword evidence="2" id="KW-0547">Nucleotide-binding</keyword>
<evidence type="ECO:0000256" key="4">
    <source>
        <dbReference type="ARBA" id="ARBA00022825"/>
    </source>
</evidence>
<dbReference type="GO" id="GO:0004252">
    <property type="term" value="F:serine-type endopeptidase activity"/>
    <property type="evidence" value="ECO:0007669"/>
    <property type="project" value="UniProtKB-UniRule"/>
</dbReference>
<dbReference type="AlphaFoldDB" id="A0A662ZIJ9"/>
<evidence type="ECO:0000256" key="5">
    <source>
        <dbReference type="ARBA" id="ARBA00022840"/>
    </source>
</evidence>
<dbReference type="Pfam" id="PF05362">
    <property type="entry name" value="Lon_C"/>
    <property type="match status" value="1"/>
</dbReference>
<feature type="region of interest" description="Disordered" evidence="10">
    <location>
        <begin position="811"/>
        <end position="958"/>
    </location>
</feature>
<dbReference type="Pfam" id="PF22667">
    <property type="entry name" value="Lon_lid"/>
    <property type="match status" value="1"/>
</dbReference>
<name>A0A662ZIJ9_9GAMM</name>
<evidence type="ECO:0000256" key="8">
    <source>
        <dbReference type="PROSITE-ProRule" id="PRU01122"/>
    </source>
</evidence>
<dbReference type="InterPro" id="IPR008268">
    <property type="entry name" value="Peptidase_S16_AS"/>
</dbReference>
<evidence type="ECO:0000256" key="7">
    <source>
        <dbReference type="ARBA" id="ARBA00066743"/>
    </source>
</evidence>
<protein>
    <recommendedName>
        <fullName evidence="7 8">endopeptidase La</fullName>
        <ecNumber evidence="7 8">3.4.21.53</ecNumber>
    </recommendedName>
</protein>
<feature type="compositionally biased region" description="Low complexity" evidence="10">
    <location>
        <begin position="859"/>
        <end position="873"/>
    </location>
</feature>
<feature type="compositionally biased region" description="Acidic residues" evidence="10">
    <location>
        <begin position="945"/>
        <end position="958"/>
    </location>
</feature>
<dbReference type="EC" id="3.4.21.53" evidence="7 8"/>
<dbReference type="Pfam" id="PF00004">
    <property type="entry name" value="AAA"/>
    <property type="match status" value="1"/>
</dbReference>
<dbReference type="InterPro" id="IPR003959">
    <property type="entry name" value="ATPase_AAA_core"/>
</dbReference>